<dbReference type="PANTHER" id="PTHR43235">
    <property type="entry name" value="GLUTAMINE AMIDOTRANSFERASE PB2B2.05-RELATED"/>
    <property type="match status" value="1"/>
</dbReference>
<evidence type="ECO:0000313" key="1">
    <source>
        <dbReference type="EMBL" id="MDF1585073.1"/>
    </source>
</evidence>
<dbReference type="GO" id="GO:0033969">
    <property type="term" value="F:gamma-glutamyl-gamma-aminobutyrate hydrolase activity"/>
    <property type="evidence" value="ECO:0007669"/>
    <property type="project" value="TreeGrafter"/>
</dbReference>
<dbReference type="PROSITE" id="PS51273">
    <property type="entry name" value="GATASE_TYPE_1"/>
    <property type="match status" value="1"/>
</dbReference>
<dbReference type="Proteomes" id="UP001301140">
    <property type="component" value="Unassembled WGS sequence"/>
</dbReference>
<dbReference type="InterPro" id="IPR011697">
    <property type="entry name" value="Peptidase_C26"/>
</dbReference>
<dbReference type="GO" id="GO:0005829">
    <property type="term" value="C:cytosol"/>
    <property type="evidence" value="ECO:0007669"/>
    <property type="project" value="TreeGrafter"/>
</dbReference>
<dbReference type="CDD" id="cd01745">
    <property type="entry name" value="GATase1_2"/>
    <property type="match status" value="1"/>
</dbReference>
<gene>
    <name evidence="1" type="ORF">PZ740_01585</name>
</gene>
<reference evidence="1 2" key="1">
    <citation type="submission" date="2023-03" db="EMBL/GenBank/DDBJ databases">
        <title>YIM 152171 draft genome.</title>
        <authorList>
            <person name="Yang Z."/>
        </authorList>
    </citation>
    <scope>NUCLEOTIDE SEQUENCE [LARGE SCALE GENOMIC DNA]</scope>
    <source>
        <strain evidence="1 2">YIM 152171</strain>
    </source>
</reference>
<dbReference type="InterPro" id="IPR029062">
    <property type="entry name" value="Class_I_gatase-like"/>
</dbReference>
<name>A0AAP3XPF8_9PROT</name>
<dbReference type="Gene3D" id="3.40.50.880">
    <property type="match status" value="1"/>
</dbReference>
<dbReference type="Pfam" id="PF07722">
    <property type="entry name" value="Peptidase_C26"/>
    <property type="match status" value="1"/>
</dbReference>
<protein>
    <submittedName>
        <fullName evidence="1">Gamma-glutamyl-gamma-aminobutyrate hydrolase family protein</fullName>
    </submittedName>
</protein>
<keyword evidence="1" id="KW-0378">Hydrolase</keyword>
<comment type="caution">
    <text evidence="1">The sequence shown here is derived from an EMBL/GenBank/DDBJ whole genome shotgun (WGS) entry which is preliminary data.</text>
</comment>
<proteinExistence type="predicted"/>
<keyword evidence="2" id="KW-1185">Reference proteome</keyword>
<organism evidence="1 2">
    <name type="scientific">Marinimicrococcus flavescens</name>
    <dbReference type="NCBI Taxonomy" id="3031815"/>
    <lineage>
        <taxon>Bacteria</taxon>
        <taxon>Pseudomonadati</taxon>
        <taxon>Pseudomonadota</taxon>
        <taxon>Alphaproteobacteria</taxon>
        <taxon>Geminicoccales</taxon>
        <taxon>Geminicoccaceae</taxon>
        <taxon>Marinimicrococcus</taxon>
    </lineage>
</organism>
<sequence length="243" mass="26132">MNHIPRRRPVIGVTLDSEPAGGYAKLPWYALRENYCDVVAACGGLPVALPHEPELVEHYLALIDGLVVTGGAFDVDPVLYGAAERHDTVRLKERRTRFEWAITEGALARDLPVLGICGGQQLLNVVLGGTLIQHIPDAVADALAHEQPNPRTEPGHEVLVEEGTLLHRITGAARLPVNSAHHQAAEKAGPGIVVSGHAPDGVVEAIEDPRRRFCLGVQWHPEYLISPGDRAILEAFVAASAGR</sequence>
<dbReference type="InterPro" id="IPR044668">
    <property type="entry name" value="PuuD-like"/>
</dbReference>
<dbReference type="GO" id="GO:0006598">
    <property type="term" value="P:polyamine catabolic process"/>
    <property type="evidence" value="ECO:0007669"/>
    <property type="project" value="TreeGrafter"/>
</dbReference>
<dbReference type="EMBL" id="JARGEQ010000008">
    <property type="protein sequence ID" value="MDF1585073.1"/>
    <property type="molecule type" value="Genomic_DNA"/>
</dbReference>
<dbReference type="PANTHER" id="PTHR43235:SF1">
    <property type="entry name" value="GLUTAMINE AMIDOTRANSFERASE PB2B2.05-RELATED"/>
    <property type="match status" value="1"/>
</dbReference>
<dbReference type="SUPFAM" id="SSF52317">
    <property type="entry name" value="Class I glutamine amidotransferase-like"/>
    <property type="match status" value="1"/>
</dbReference>
<accession>A0AAP3XPF8</accession>
<evidence type="ECO:0000313" key="2">
    <source>
        <dbReference type="Proteomes" id="UP001301140"/>
    </source>
</evidence>
<dbReference type="RefSeq" id="WP_327787484.1">
    <property type="nucleotide sequence ID" value="NZ_JARGEQ010000008.1"/>
</dbReference>
<dbReference type="AlphaFoldDB" id="A0AAP3XPF8"/>